<organism evidence="3 4">
    <name type="scientific">Amnibacterium kyonggiense</name>
    <dbReference type="NCBI Taxonomy" id="595671"/>
    <lineage>
        <taxon>Bacteria</taxon>
        <taxon>Bacillati</taxon>
        <taxon>Actinomycetota</taxon>
        <taxon>Actinomycetes</taxon>
        <taxon>Micrococcales</taxon>
        <taxon>Microbacteriaceae</taxon>
        <taxon>Amnibacterium</taxon>
    </lineage>
</organism>
<protein>
    <submittedName>
        <fullName evidence="3">Uncharacterized protein</fullName>
    </submittedName>
</protein>
<gene>
    <name evidence="3" type="ORF">CLV52_3294</name>
</gene>
<sequence length="83" mass="9105">MGTLRKYLMNGAIISSLFSGISAFRQGRKAPTDWRTYLTWIAWALTLAVAIGTIRKESVDPDAPKVAAGPRPSKGRKKAKKDD</sequence>
<feature type="transmembrane region" description="Helical" evidence="2">
    <location>
        <begin position="37"/>
        <end position="54"/>
    </location>
</feature>
<feature type="compositionally biased region" description="Basic residues" evidence="1">
    <location>
        <begin position="73"/>
        <end position="83"/>
    </location>
</feature>
<keyword evidence="4" id="KW-1185">Reference proteome</keyword>
<dbReference type="AlphaFoldDB" id="A0A4R7FJC1"/>
<feature type="region of interest" description="Disordered" evidence="1">
    <location>
        <begin position="60"/>
        <end position="83"/>
    </location>
</feature>
<keyword evidence="2" id="KW-1133">Transmembrane helix</keyword>
<dbReference type="EMBL" id="SOAM01000003">
    <property type="protein sequence ID" value="TDS76174.1"/>
    <property type="molecule type" value="Genomic_DNA"/>
</dbReference>
<dbReference type="OrthoDB" id="5120536at2"/>
<evidence type="ECO:0000313" key="3">
    <source>
        <dbReference type="EMBL" id="TDS76174.1"/>
    </source>
</evidence>
<keyword evidence="2" id="KW-0812">Transmembrane</keyword>
<proteinExistence type="predicted"/>
<evidence type="ECO:0000256" key="2">
    <source>
        <dbReference type="SAM" id="Phobius"/>
    </source>
</evidence>
<comment type="caution">
    <text evidence="3">The sequence shown here is derived from an EMBL/GenBank/DDBJ whole genome shotgun (WGS) entry which is preliminary data.</text>
</comment>
<accession>A0A4R7FJC1</accession>
<keyword evidence="2" id="KW-0472">Membrane</keyword>
<dbReference type="Proteomes" id="UP000295344">
    <property type="component" value="Unassembled WGS sequence"/>
</dbReference>
<evidence type="ECO:0000256" key="1">
    <source>
        <dbReference type="SAM" id="MobiDB-lite"/>
    </source>
</evidence>
<evidence type="ECO:0000313" key="4">
    <source>
        <dbReference type="Proteomes" id="UP000295344"/>
    </source>
</evidence>
<name>A0A4R7FJC1_9MICO</name>
<reference evidence="3 4" key="1">
    <citation type="submission" date="2019-03" db="EMBL/GenBank/DDBJ databases">
        <title>Genomic Encyclopedia of Archaeal and Bacterial Type Strains, Phase II (KMG-II): from individual species to whole genera.</title>
        <authorList>
            <person name="Goeker M."/>
        </authorList>
    </citation>
    <scope>NUCLEOTIDE SEQUENCE [LARGE SCALE GENOMIC DNA]</scope>
    <source>
        <strain evidence="3 4">DSM 24782</strain>
    </source>
</reference>
<dbReference type="RefSeq" id="WP_133767376.1">
    <property type="nucleotide sequence ID" value="NZ_BAAARP010000001.1"/>
</dbReference>